<evidence type="ECO:0000313" key="4">
    <source>
        <dbReference type="EMBL" id="KIV99063.1"/>
    </source>
</evidence>
<dbReference type="AlphaFoldDB" id="A0A0D2AJH0"/>
<evidence type="ECO:0000313" key="5">
    <source>
        <dbReference type="Proteomes" id="UP000053259"/>
    </source>
</evidence>
<dbReference type="InterPro" id="IPR007219">
    <property type="entry name" value="XnlR_reg_dom"/>
</dbReference>
<reference evidence="4 5" key="1">
    <citation type="submission" date="2015-01" db="EMBL/GenBank/DDBJ databases">
        <title>The Genome Sequence of Ochroconis gallopava CBS43764.</title>
        <authorList>
            <consortium name="The Broad Institute Genomics Platform"/>
            <person name="Cuomo C."/>
            <person name="de Hoog S."/>
            <person name="Gorbushina A."/>
            <person name="Stielow B."/>
            <person name="Teixiera M."/>
            <person name="Abouelleil A."/>
            <person name="Chapman S.B."/>
            <person name="Priest M."/>
            <person name="Young S.K."/>
            <person name="Wortman J."/>
            <person name="Nusbaum C."/>
            <person name="Birren B."/>
        </authorList>
    </citation>
    <scope>NUCLEOTIDE SEQUENCE [LARGE SCALE GENOMIC DNA]</scope>
    <source>
        <strain evidence="4 5">CBS 43764</strain>
    </source>
</reference>
<evidence type="ECO:0000256" key="2">
    <source>
        <dbReference type="ARBA" id="ARBA00023242"/>
    </source>
</evidence>
<sequence>MTSTVGTDRPSSVACVTCRSKHLKCDGQMPTCRRCAESGLPCTFVKSRRGYQGRKRKLTFANSANDYSPAFSISEADGARNLDPSFRPAQSLPLKNADTLTETASLAQGQTSDFDYERLIEVYYRNIHMAHPIVLPEKVYLQDQSVLPDHLKYVMAFMASHLTPDEFSNLQEKAELVFEPSVPDDGFKVQALLLLTLTSYARFERDRGNKALTQAIALASRLGMDHNDFGHGHSLIYQESWRRTYWELYTITGLISLIAGIDFRIKRPDDLLLPGHCEDYKECHISELRDLRAMHDRLAMEDSFKWSSFAYKIEAMRILSSIFECQGPDGSLKDAQVQALSASISSYLLSLPEEKRSPVTDDGEVDEVMSCALMIINLAGVCLHFPRSSLAGKGSFRTVCGTNTQDKVESQDQRYHRAAAIKYANSVSMLVSSRNSLRTLTPCFSCSIAFAAAVHLSAILPQDGTEAQHKEHIQLELSALNVVASIWPIGGVVKAQLAQYSREVLSRRPSQALGVDSNFLEPISFANDPWLEELTSQYTDASSEGFLFNLIGPSHGQLNATP</sequence>
<keyword evidence="1" id="KW-0479">Metal-binding</keyword>
<dbReference type="GO" id="GO:0003677">
    <property type="term" value="F:DNA binding"/>
    <property type="evidence" value="ECO:0007669"/>
    <property type="project" value="InterPro"/>
</dbReference>
<dbReference type="PROSITE" id="PS00463">
    <property type="entry name" value="ZN2_CY6_FUNGAL_1"/>
    <property type="match status" value="1"/>
</dbReference>
<dbReference type="GO" id="GO:0006351">
    <property type="term" value="P:DNA-templated transcription"/>
    <property type="evidence" value="ECO:0007669"/>
    <property type="project" value="InterPro"/>
</dbReference>
<dbReference type="EMBL" id="KN847586">
    <property type="protein sequence ID" value="KIV99063.1"/>
    <property type="molecule type" value="Genomic_DNA"/>
</dbReference>
<proteinExistence type="predicted"/>
<dbReference type="Pfam" id="PF00172">
    <property type="entry name" value="Zn_clus"/>
    <property type="match status" value="1"/>
</dbReference>
<protein>
    <recommendedName>
        <fullName evidence="3">Zn(2)-C6 fungal-type domain-containing protein</fullName>
    </recommendedName>
</protein>
<dbReference type="GeneID" id="27317203"/>
<dbReference type="OrthoDB" id="10067394at2759"/>
<dbReference type="PROSITE" id="PS50048">
    <property type="entry name" value="ZN2_CY6_FUNGAL_2"/>
    <property type="match status" value="1"/>
</dbReference>
<feature type="domain" description="Zn(2)-C6 fungal-type" evidence="3">
    <location>
        <begin position="14"/>
        <end position="44"/>
    </location>
</feature>
<accession>A0A0D2AJH0</accession>
<dbReference type="InterPro" id="IPR001138">
    <property type="entry name" value="Zn2Cys6_DnaBD"/>
</dbReference>
<dbReference type="Proteomes" id="UP000053259">
    <property type="component" value="Unassembled WGS sequence"/>
</dbReference>
<evidence type="ECO:0000256" key="1">
    <source>
        <dbReference type="ARBA" id="ARBA00022723"/>
    </source>
</evidence>
<dbReference type="PANTHER" id="PTHR47431:SF1">
    <property type="entry name" value="ZN(II)2CYS6 TRANSCRIPTION FACTOR (EUROFUNG)"/>
    <property type="match status" value="1"/>
</dbReference>
<dbReference type="InterPro" id="IPR036864">
    <property type="entry name" value="Zn2-C6_fun-type_DNA-bd_sf"/>
</dbReference>
<dbReference type="GO" id="GO:0000981">
    <property type="term" value="F:DNA-binding transcription factor activity, RNA polymerase II-specific"/>
    <property type="evidence" value="ECO:0007669"/>
    <property type="project" value="InterPro"/>
</dbReference>
<dbReference type="RefSeq" id="XP_016208933.1">
    <property type="nucleotide sequence ID" value="XM_016363256.1"/>
</dbReference>
<evidence type="ECO:0000259" key="3">
    <source>
        <dbReference type="PROSITE" id="PS50048"/>
    </source>
</evidence>
<dbReference type="PANTHER" id="PTHR47431">
    <property type="entry name" value="ZN(II)2CYS6 TRANSCRIPTION FACTOR (EUROFUNG)-RELATED"/>
    <property type="match status" value="1"/>
</dbReference>
<dbReference type="SUPFAM" id="SSF57701">
    <property type="entry name" value="Zn2/Cys6 DNA-binding domain"/>
    <property type="match status" value="1"/>
</dbReference>
<dbReference type="CDD" id="cd12148">
    <property type="entry name" value="fungal_TF_MHR"/>
    <property type="match status" value="1"/>
</dbReference>
<gene>
    <name evidence="4" type="ORF">PV09_09230</name>
</gene>
<dbReference type="VEuPathDB" id="FungiDB:PV09_09230"/>
<organism evidence="4 5">
    <name type="scientific">Verruconis gallopava</name>
    <dbReference type="NCBI Taxonomy" id="253628"/>
    <lineage>
        <taxon>Eukaryota</taxon>
        <taxon>Fungi</taxon>
        <taxon>Dikarya</taxon>
        <taxon>Ascomycota</taxon>
        <taxon>Pezizomycotina</taxon>
        <taxon>Dothideomycetes</taxon>
        <taxon>Pleosporomycetidae</taxon>
        <taxon>Venturiales</taxon>
        <taxon>Sympoventuriaceae</taxon>
        <taxon>Verruconis</taxon>
    </lineage>
</organism>
<keyword evidence="5" id="KW-1185">Reference proteome</keyword>
<keyword evidence="2" id="KW-0539">Nucleus</keyword>
<dbReference type="Gene3D" id="4.10.240.10">
    <property type="entry name" value="Zn(2)-C6 fungal-type DNA-binding domain"/>
    <property type="match status" value="1"/>
</dbReference>
<dbReference type="STRING" id="253628.A0A0D2AJH0"/>
<dbReference type="SMART" id="SM00066">
    <property type="entry name" value="GAL4"/>
    <property type="match status" value="1"/>
</dbReference>
<name>A0A0D2AJH0_9PEZI</name>
<dbReference type="HOGENOM" id="CLU_015502_2_0_1"/>
<dbReference type="InParanoid" id="A0A0D2AJH0"/>
<dbReference type="CDD" id="cd00067">
    <property type="entry name" value="GAL4"/>
    <property type="match status" value="1"/>
</dbReference>
<dbReference type="GO" id="GO:0008270">
    <property type="term" value="F:zinc ion binding"/>
    <property type="evidence" value="ECO:0007669"/>
    <property type="project" value="InterPro"/>
</dbReference>
<dbReference type="Pfam" id="PF04082">
    <property type="entry name" value="Fungal_trans"/>
    <property type="match status" value="1"/>
</dbReference>